<evidence type="ECO:0000313" key="5">
    <source>
        <dbReference type="Proteomes" id="UP000308267"/>
    </source>
</evidence>
<dbReference type="GO" id="GO:0006402">
    <property type="term" value="P:mRNA catabolic process"/>
    <property type="evidence" value="ECO:0007669"/>
    <property type="project" value="InterPro"/>
</dbReference>
<dbReference type="OrthoDB" id="1183224at2759"/>
<evidence type="ECO:0000256" key="1">
    <source>
        <dbReference type="ARBA" id="ARBA00004201"/>
    </source>
</evidence>
<evidence type="ECO:0000256" key="3">
    <source>
        <dbReference type="ARBA" id="ARBA00030283"/>
    </source>
</evidence>
<dbReference type="Pfam" id="PF04078">
    <property type="entry name" value="Rcd1"/>
    <property type="match status" value="1"/>
</dbReference>
<keyword evidence="5" id="KW-1185">Reference proteome</keyword>
<sequence>MSWHAKCDDIQAVDLYEPNNMSILATTSLGSAQKVSEECLEKIQDTDRTQLCEESLTCSLKDDDADKVECSLRRVLNRNTRAAAIVELSRHLHTSPRLGLIIYGRSAVLSSILMEIMEHYPNGVKHAELKQEAVDVICGIVAIFQKIILDREVRLEFLKTDILLYLLPYLNRTEQTRETEQLRVSLLGLFATAASKVSVEIMERLLLRLPANQGGSAELPTDTRLYDYTVAALCYSTSVIGKTMALILLTRLLVSTRQLIMLGQDHQRIQKLLYGLSYIIKYVAKKFNPCNGLSELRQGMQSMTDMLATNSEKVKRLLRFAFGCLYRVTSEPHIRLQLVTGLPNELRGRLFARIFEGDNEVDGWVVGLWNRLNMEPPLRVLDGCYESPIADERGRM</sequence>
<dbReference type="STRING" id="147828.A0A4S2M948"/>
<comment type="subcellular location">
    <subcellularLocation>
        <location evidence="1">Cytoplasm</location>
        <location evidence="1">P-body</location>
    </subcellularLocation>
</comment>
<gene>
    <name evidence="4" type="ORF">CRM22_003098</name>
</gene>
<dbReference type="GO" id="GO:0000932">
    <property type="term" value="C:P-body"/>
    <property type="evidence" value="ECO:0007669"/>
    <property type="project" value="UniProtKB-SubCell"/>
</dbReference>
<dbReference type="GO" id="GO:0030014">
    <property type="term" value="C:CCR4-NOT complex"/>
    <property type="evidence" value="ECO:0007669"/>
    <property type="project" value="InterPro"/>
</dbReference>
<dbReference type="InterPro" id="IPR011989">
    <property type="entry name" value="ARM-like"/>
</dbReference>
<dbReference type="PANTHER" id="PTHR12262">
    <property type="entry name" value="CCR4-NOT TRANSCRIPTION COMPLEX SUBUNIT 9"/>
    <property type="match status" value="1"/>
</dbReference>
<name>A0A4S2M948_OPIFE</name>
<dbReference type="EMBL" id="SJOL01005254">
    <property type="protein sequence ID" value="TGZ70628.1"/>
    <property type="molecule type" value="Genomic_DNA"/>
</dbReference>
<dbReference type="Proteomes" id="UP000308267">
    <property type="component" value="Unassembled WGS sequence"/>
</dbReference>
<organism evidence="4 5">
    <name type="scientific">Opisthorchis felineus</name>
    <dbReference type="NCBI Taxonomy" id="147828"/>
    <lineage>
        <taxon>Eukaryota</taxon>
        <taxon>Metazoa</taxon>
        <taxon>Spiralia</taxon>
        <taxon>Lophotrochozoa</taxon>
        <taxon>Platyhelminthes</taxon>
        <taxon>Trematoda</taxon>
        <taxon>Digenea</taxon>
        <taxon>Opisthorchiida</taxon>
        <taxon>Opisthorchiata</taxon>
        <taxon>Opisthorchiidae</taxon>
        <taxon>Opisthorchis</taxon>
    </lineage>
</organism>
<proteinExistence type="predicted"/>
<dbReference type="Gene3D" id="1.25.10.10">
    <property type="entry name" value="Leucine-rich Repeat Variant"/>
    <property type="match status" value="1"/>
</dbReference>
<evidence type="ECO:0000256" key="2">
    <source>
        <dbReference type="ARBA" id="ARBA00014171"/>
    </source>
</evidence>
<reference evidence="4 5" key="1">
    <citation type="journal article" date="2019" name="BMC Genomics">
        <title>New insights from Opisthorchis felineus genome: update on genomics of the epidemiologically important liver flukes.</title>
        <authorList>
            <person name="Ershov N.I."/>
            <person name="Mordvinov V.A."/>
            <person name="Prokhortchouk E.B."/>
            <person name="Pakharukova M.Y."/>
            <person name="Gunbin K.V."/>
            <person name="Ustyantsev K."/>
            <person name="Genaev M.A."/>
            <person name="Blinov A.G."/>
            <person name="Mazur A."/>
            <person name="Boulygina E."/>
            <person name="Tsygankova S."/>
            <person name="Khrameeva E."/>
            <person name="Chekanov N."/>
            <person name="Fan G."/>
            <person name="Xiao A."/>
            <person name="Zhang H."/>
            <person name="Xu X."/>
            <person name="Yang H."/>
            <person name="Solovyev V."/>
            <person name="Lee S.M."/>
            <person name="Liu X."/>
            <person name="Afonnikov D.A."/>
            <person name="Skryabin K.G."/>
        </authorList>
    </citation>
    <scope>NUCLEOTIDE SEQUENCE [LARGE SCALE GENOMIC DNA]</scope>
    <source>
        <strain evidence="4">AK-0245</strain>
        <tissue evidence="4">Whole organism</tissue>
    </source>
</reference>
<evidence type="ECO:0000313" key="4">
    <source>
        <dbReference type="EMBL" id="TGZ70628.1"/>
    </source>
</evidence>
<dbReference type="InterPro" id="IPR007216">
    <property type="entry name" value="CNOT9"/>
</dbReference>
<comment type="caution">
    <text evidence="4">The sequence shown here is derived from an EMBL/GenBank/DDBJ whole genome shotgun (WGS) entry which is preliminary data.</text>
</comment>
<dbReference type="AlphaFoldDB" id="A0A4S2M948"/>
<protein>
    <recommendedName>
        <fullName evidence="2">CCR4-NOT transcription complex subunit 9</fullName>
    </recommendedName>
    <alternativeName>
        <fullName evidence="3">Cell differentiation protein RQCD1 homolog</fullName>
    </alternativeName>
</protein>
<accession>A0A4S2M948</accession>